<evidence type="ECO:0000259" key="5">
    <source>
        <dbReference type="Pfam" id="PF01869"/>
    </source>
</evidence>
<dbReference type="RefSeq" id="WP_011639857.1">
    <property type="nucleotide sequence ID" value="NC_008346.1"/>
</dbReference>
<dbReference type="PANTHER" id="PTHR32329:SF2">
    <property type="entry name" value="BIFUNCTIONAL PROTEIN [INCLUDES 2-HYDROXYACYL-COA DEHYDRATASE (N-TER) AND ITS ACTIVATOR DOMAIN (C_TERM)"/>
    <property type="match status" value="1"/>
</dbReference>
<evidence type="ECO:0000313" key="6">
    <source>
        <dbReference type="EMBL" id="ABI67749.1"/>
    </source>
</evidence>
<evidence type="ECO:0000256" key="4">
    <source>
        <dbReference type="ARBA" id="ARBA00023014"/>
    </source>
</evidence>
<comment type="cofactor">
    <cofactor evidence="1">
        <name>[4Fe-4S] cluster</name>
        <dbReference type="ChEBI" id="CHEBI:49883"/>
    </cofactor>
</comment>
<proteinExistence type="predicted"/>
<sequence>MIVIGIDIGSVAAKGYIISSGNHHRAMIPTGWSPREAGQAIIDQLLEASGLERNQVEQIYVTGYGRVAFEHADKTVTEIKCHARGVAELYPEIRTIIDIGGQDSKVISTGEKGQVLDFAMNDKCAAGTGRFLQVMATALGLDVSELGDAEDPGQMQTISSMCTVFAESEIIGSLARGNPKGGIIAGLHQSVGKRVAAMARRMGIREQVAFTGGVAINPGVKRALEEEIGTRIIVPEACQYTGALGAALLAWETLRRDL</sequence>
<keyword evidence="4" id="KW-0411">Iron-sulfur</keyword>
<name>Q0AZV5_SYNWW</name>
<dbReference type="InterPro" id="IPR051805">
    <property type="entry name" value="Dehydratase_Activator_Redct"/>
</dbReference>
<dbReference type="eggNOG" id="COG1924">
    <property type="taxonomic scope" value="Bacteria"/>
</dbReference>
<protein>
    <submittedName>
        <fullName evidence="6">CoA enzyme activase</fullName>
    </submittedName>
</protein>
<dbReference type="HOGENOM" id="CLU_066597_0_0_9"/>
<evidence type="ECO:0000313" key="7">
    <source>
        <dbReference type="Proteomes" id="UP000001968"/>
    </source>
</evidence>
<dbReference type="CDD" id="cd24036">
    <property type="entry name" value="ASKHA_NBD_BcrAD_BadFG_HgdC_HadI"/>
    <property type="match status" value="1"/>
</dbReference>
<evidence type="ECO:0000256" key="3">
    <source>
        <dbReference type="ARBA" id="ARBA00023004"/>
    </source>
</evidence>
<dbReference type="InterPro" id="IPR043129">
    <property type="entry name" value="ATPase_NBD"/>
</dbReference>
<dbReference type="AlphaFoldDB" id="Q0AZV5"/>
<feature type="domain" description="ATPase BadF/BadG/BcrA/BcrD type" evidence="5">
    <location>
        <begin position="4"/>
        <end position="250"/>
    </location>
</feature>
<keyword evidence="7" id="KW-1185">Reference proteome</keyword>
<gene>
    <name evidence="6" type="ordered locus">Swol_0411</name>
</gene>
<dbReference type="SUPFAM" id="SSF53067">
    <property type="entry name" value="Actin-like ATPase domain"/>
    <property type="match status" value="1"/>
</dbReference>
<dbReference type="InterPro" id="IPR008275">
    <property type="entry name" value="CoA_E_activase_dom"/>
</dbReference>
<dbReference type="Proteomes" id="UP000001968">
    <property type="component" value="Chromosome"/>
</dbReference>
<dbReference type="Gene3D" id="3.30.420.40">
    <property type="match status" value="2"/>
</dbReference>
<dbReference type="NCBIfam" id="TIGR00241">
    <property type="entry name" value="CoA_E_activ"/>
    <property type="match status" value="1"/>
</dbReference>
<dbReference type="OrthoDB" id="9778513at2"/>
<dbReference type="GO" id="GO:0051536">
    <property type="term" value="F:iron-sulfur cluster binding"/>
    <property type="evidence" value="ECO:0007669"/>
    <property type="project" value="UniProtKB-KW"/>
</dbReference>
<keyword evidence="2" id="KW-0479">Metal-binding</keyword>
<dbReference type="KEGG" id="swo:Swol_0411"/>
<dbReference type="EMBL" id="CP000448">
    <property type="protein sequence ID" value="ABI67749.1"/>
    <property type="molecule type" value="Genomic_DNA"/>
</dbReference>
<dbReference type="GO" id="GO:0046872">
    <property type="term" value="F:metal ion binding"/>
    <property type="evidence" value="ECO:0007669"/>
    <property type="project" value="UniProtKB-KW"/>
</dbReference>
<dbReference type="InterPro" id="IPR002731">
    <property type="entry name" value="ATPase_BadF"/>
</dbReference>
<reference evidence="7" key="1">
    <citation type="journal article" date="2010" name="Environ. Microbiol.">
        <title>The genome of Syntrophomonas wolfei: new insights into syntrophic metabolism and biohydrogen production.</title>
        <authorList>
            <person name="Sieber J.R."/>
            <person name="Sims D.R."/>
            <person name="Han C."/>
            <person name="Kim E."/>
            <person name="Lykidis A."/>
            <person name="Lapidus A.L."/>
            <person name="McDonnald E."/>
            <person name="Rohlin L."/>
            <person name="Culley D.E."/>
            <person name="Gunsalus R."/>
            <person name="McInerney M.J."/>
        </authorList>
    </citation>
    <scope>NUCLEOTIDE SEQUENCE [LARGE SCALE GENOMIC DNA]</scope>
    <source>
        <strain evidence="7">DSM 2245B / Goettingen</strain>
    </source>
</reference>
<accession>Q0AZV5</accession>
<dbReference type="PANTHER" id="PTHR32329">
    <property type="entry name" value="BIFUNCTIONAL PROTEIN [INCLUDES 2-HYDROXYACYL-COA DEHYDRATASE (N-TER) AND ITS ACTIVATOR DOMAIN (C_TERM)-RELATED"/>
    <property type="match status" value="1"/>
</dbReference>
<dbReference type="STRING" id="335541.Swol_0411"/>
<organism evidence="6 7">
    <name type="scientific">Syntrophomonas wolfei subsp. wolfei (strain DSM 2245B / Goettingen)</name>
    <dbReference type="NCBI Taxonomy" id="335541"/>
    <lineage>
        <taxon>Bacteria</taxon>
        <taxon>Bacillati</taxon>
        <taxon>Bacillota</taxon>
        <taxon>Clostridia</taxon>
        <taxon>Eubacteriales</taxon>
        <taxon>Syntrophomonadaceae</taxon>
        <taxon>Syntrophomonas</taxon>
    </lineage>
</organism>
<evidence type="ECO:0000256" key="2">
    <source>
        <dbReference type="ARBA" id="ARBA00022723"/>
    </source>
</evidence>
<evidence type="ECO:0000256" key="1">
    <source>
        <dbReference type="ARBA" id="ARBA00001966"/>
    </source>
</evidence>
<keyword evidence="3" id="KW-0408">Iron</keyword>
<dbReference type="Pfam" id="PF01869">
    <property type="entry name" value="BcrAD_BadFG"/>
    <property type="match status" value="1"/>
</dbReference>